<dbReference type="InterPro" id="IPR029903">
    <property type="entry name" value="RmlD-like-bd"/>
</dbReference>
<keyword evidence="6" id="KW-0521">NADP</keyword>
<evidence type="ECO:0000256" key="4">
    <source>
        <dbReference type="ARBA" id="ARBA00017099"/>
    </source>
</evidence>
<dbReference type="SUPFAM" id="SSF51735">
    <property type="entry name" value="NAD(P)-binding Rossmann-fold domains"/>
    <property type="match status" value="1"/>
</dbReference>
<comment type="catalytic activity">
    <reaction evidence="5">
        <text>dTDP-beta-L-rhamnose + NADP(+) = dTDP-4-dehydro-beta-L-rhamnose + NADPH + H(+)</text>
        <dbReference type="Rhea" id="RHEA:21796"/>
        <dbReference type="ChEBI" id="CHEBI:15378"/>
        <dbReference type="ChEBI" id="CHEBI:57510"/>
        <dbReference type="ChEBI" id="CHEBI:57783"/>
        <dbReference type="ChEBI" id="CHEBI:58349"/>
        <dbReference type="ChEBI" id="CHEBI:62830"/>
        <dbReference type="EC" id="1.1.1.133"/>
    </reaction>
</comment>
<dbReference type="EC" id="1.1.1.133" evidence="3 6"/>
<evidence type="ECO:0000259" key="7">
    <source>
        <dbReference type="Pfam" id="PF04321"/>
    </source>
</evidence>
<evidence type="ECO:0000256" key="1">
    <source>
        <dbReference type="ARBA" id="ARBA00004781"/>
    </source>
</evidence>
<keyword evidence="9" id="KW-1185">Reference proteome</keyword>
<dbReference type="Proteomes" id="UP001431776">
    <property type="component" value="Unassembled WGS sequence"/>
</dbReference>
<sequence>MGADGILGRHLVELLEQTGCVVWKTSRRSEFAGPQCFKVDLAGEAADWQLPPVPSYAAVICAAVPAVATCEADPQATARVNVTGTVTLARLLTAKGIFTVFPSSNMVFDGARPNCRSDEPVCPCTEYGRQKALAEQQLSSLGDRVAIVRFTKILSPNLPLIAGWIQALRSGHEVYPFSDMVMAPVPVTFAVEVLRQIAERHLPGVFHVSGDPDVSYAEVARHLASRLGADPALVVPVSSESRGLPARAIAKHTTLDTSRIRSVLGMQPPSVWEAIDETFGLVGERTPGRMERWIT</sequence>
<dbReference type="Pfam" id="PF04321">
    <property type="entry name" value="RmlD_sub_bind"/>
    <property type="match status" value="1"/>
</dbReference>
<dbReference type="PANTHER" id="PTHR10491:SF4">
    <property type="entry name" value="METHIONINE ADENOSYLTRANSFERASE 2 SUBUNIT BETA"/>
    <property type="match status" value="1"/>
</dbReference>
<gene>
    <name evidence="8" type="ORF">QJ522_03710</name>
</gene>
<dbReference type="Gene3D" id="3.40.50.720">
    <property type="entry name" value="NAD(P)-binding Rossmann-like Domain"/>
    <property type="match status" value="1"/>
</dbReference>
<evidence type="ECO:0000313" key="9">
    <source>
        <dbReference type="Proteomes" id="UP001431776"/>
    </source>
</evidence>
<proteinExistence type="inferred from homology"/>
<evidence type="ECO:0000313" key="8">
    <source>
        <dbReference type="EMBL" id="MDI6448142.1"/>
    </source>
</evidence>
<organism evidence="8 9">
    <name type="scientific">Anaerobaca lacustris</name>
    <dbReference type="NCBI Taxonomy" id="3044600"/>
    <lineage>
        <taxon>Bacteria</taxon>
        <taxon>Pseudomonadati</taxon>
        <taxon>Planctomycetota</taxon>
        <taxon>Phycisphaerae</taxon>
        <taxon>Sedimentisphaerales</taxon>
        <taxon>Anaerobacaceae</taxon>
        <taxon>Anaerobaca</taxon>
    </lineage>
</organism>
<reference evidence="8" key="1">
    <citation type="submission" date="2023-05" db="EMBL/GenBank/DDBJ databases">
        <title>Anaerotaeda fermentans gen. nov., sp. nov., a novel anaerobic planctomycete of the new family within the order Sedimentisphaerales isolated from Taman Peninsula, Russia.</title>
        <authorList>
            <person name="Khomyakova M.A."/>
            <person name="Merkel A.Y."/>
            <person name="Slobodkin A.I."/>
        </authorList>
    </citation>
    <scope>NUCLEOTIDE SEQUENCE</scope>
    <source>
        <strain evidence="8">M17dextr</strain>
    </source>
</reference>
<dbReference type="AlphaFoldDB" id="A0AAW6TSF4"/>
<accession>A0AAW6TSF4</accession>
<evidence type="ECO:0000256" key="5">
    <source>
        <dbReference type="ARBA" id="ARBA00048200"/>
    </source>
</evidence>
<comment type="similarity">
    <text evidence="2 6">Belongs to the dTDP-4-dehydrorhamnose reductase family.</text>
</comment>
<dbReference type="InterPro" id="IPR005913">
    <property type="entry name" value="dTDP_dehydrorham_reduct"/>
</dbReference>
<evidence type="ECO:0000256" key="3">
    <source>
        <dbReference type="ARBA" id="ARBA00012929"/>
    </source>
</evidence>
<dbReference type="RefSeq" id="WP_349243642.1">
    <property type="nucleotide sequence ID" value="NZ_JASCXX010000003.1"/>
</dbReference>
<comment type="function">
    <text evidence="6">Catalyzes the reduction of dTDP-6-deoxy-L-lyxo-4-hexulose to yield dTDP-L-rhamnose.</text>
</comment>
<comment type="pathway">
    <text evidence="1 6">Carbohydrate biosynthesis; dTDP-L-rhamnose biosynthesis.</text>
</comment>
<protein>
    <recommendedName>
        <fullName evidence="4 6">dTDP-4-dehydrorhamnose reductase</fullName>
        <ecNumber evidence="3 6">1.1.1.133</ecNumber>
    </recommendedName>
</protein>
<comment type="caution">
    <text evidence="8">The sequence shown here is derived from an EMBL/GenBank/DDBJ whole genome shotgun (WGS) entry which is preliminary data.</text>
</comment>
<dbReference type="InterPro" id="IPR036291">
    <property type="entry name" value="NAD(P)-bd_dom_sf"/>
</dbReference>
<feature type="domain" description="RmlD-like substrate binding" evidence="7">
    <location>
        <begin position="1"/>
        <end position="278"/>
    </location>
</feature>
<keyword evidence="6" id="KW-0560">Oxidoreductase</keyword>
<evidence type="ECO:0000256" key="2">
    <source>
        <dbReference type="ARBA" id="ARBA00010944"/>
    </source>
</evidence>
<name>A0AAW6TSF4_9BACT</name>
<dbReference type="PANTHER" id="PTHR10491">
    <property type="entry name" value="DTDP-4-DEHYDRORHAMNOSE REDUCTASE"/>
    <property type="match status" value="1"/>
</dbReference>
<dbReference type="EMBL" id="JASCXX010000003">
    <property type="protein sequence ID" value="MDI6448142.1"/>
    <property type="molecule type" value="Genomic_DNA"/>
</dbReference>
<evidence type="ECO:0000256" key="6">
    <source>
        <dbReference type="RuleBase" id="RU364082"/>
    </source>
</evidence>
<dbReference type="GO" id="GO:0008831">
    <property type="term" value="F:dTDP-4-dehydrorhamnose reductase activity"/>
    <property type="evidence" value="ECO:0007669"/>
    <property type="project" value="UniProtKB-EC"/>
</dbReference>